<dbReference type="CDD" id="cd11055">
    <property type="entry name" value="CYP3A-like"/>
    <property type="match status" value="1"/>
</dbReference>
<dbReference type="AlphaFoldDB" id="A0AAN8KCN9"/>
<dbReference type="Pfam" id="PF00067">
    <property type="entry name" value="p450"/>
    <property type="match status" value="1"/>
</dbReference>
<evidence type="ECO:0000313" key="14">
    <source>
        <dbReference type="Proteomes" id="UP001347796"/>
    </source>
</evidence>
<dbReference type="SUPFAM" id="SSF48264">
    <property type="entry name" value="Cytochrome P450"/>
    <property type="match status" value="1"/>
</dbReference>
<keyword evidence="4 10" id="KW-0349">Heme</keyword>
<evidence type="ECO:0000256" key="9">
    <source>
        <dbReference type="ARBA" id="ARBA00043906"/>
    </source>
</evidence>
<evidence type="ECO:0000256" key="5">
    <source>
        <dbReference type="ARBA" id="ARBA00022723"/>
    </source>
</evidence>
<comment type="function">
    <text evidence="9">Cytochromes P450 are a group of heme-thiolate monooxygenases. They oxidize a variety of structurally unrelated compounds, including steroids, fatty acids, and xenobiotics.</text>
</comment>
<dbReference type="PRINTS" id="PR00385">
    <property type="entry name" value="P450"/>
</dbReference>
<dbReference type="FunFam" id="1.10.630.10:FF:000042">
    <property type="entry name" value="Cytochrome P450"/>
    <property type="match status" value="1"/>
</dbReference>
<keyword evidence="6" id="KW-0492">Microsome</keyword>
<dbReference type="InterPro" id="IPR050705">
    <property type="entry name" value="Cytochrome_P450_3A"/>
</dbReference>
<feature type="transmembrane region" description="Helical" evidence="12">
    <location>
        <begin position="6"/>
        <end position="27"/>
    </location>
</feature>
<dbReference type="EMBL" id="JAZGQO010000002">
    <property type="protein sequence ID" value="KAK6192717.1"/>
    <property type="molecule type" value="Genomic_DNA"/>
</dbReference>
<dbReference type="GO" id="GO:0005789">
    <property type="term" value="C:endoplasmic reticulum membrane"/>
    <property type="evidence" value="ECO:0007669"/>
    <property type="project" value="UniProtKB-SubCell"/>
</dbReference>
<dbReference type="PANTHER" id="PTHR24302">
    <property type="entry name" value="CYTOCHROME P450 FAMILY 3"/>
    <property type="match status" value="1"/>
</dbReference>
<dbReference type="GO" id="GO:0016705">
    <property type="term" value="F:oxidoreductase activity, acting on paired donors, with incorporation or reduction of molecular oxygen"/>
    <property type="evidence" value="ECO:0007669"/>
    <property type="project" value="InterPro"/>
</dbReference>
<sequence length="502" mass="57234">MNVFGLIDIPVWILLIFFILSLAIVYITSTHGMLRAAGVPGPPPGIFGIVNEYNKKGVGQTDLDLVKQYGRLVGIYHVRVPILLVADVDIVKEICVKEFPRYTNRVVMLPNDEVNQLSVGNARDEDWKFTRSLLSSSFSSGKIKRMIPLIESCIQTLLKNIKNKAETGEEFEMKRFMSNFTLDVICSVAFGIDIDSQNDPNNPYVRNALTAINISFRSPVMILCFLFPFMKDIFEKMGMTFLDRKSQNFFVEQTSKVIKEKIQDPKKRDDILQLMINVKEESQQNESYSVGGVHKVFTDLHIISNSITFLIAGFETTSNTLSFISYLLATHPELQDKMVQELDYFAGEGEITNDNLFKLHYMDRFISETLRMYPPAIRTNREVSEDTEIAGHKIPRGTEINIAIYAIHHDPEYWNDPETFDPDRFLPDRMGPNPSCFLPFGIGPRNCIGMRLALTEMKVALVSILRQYRFVTSPSTQIPLVLAKNEVMLMAEKGIWLKIQAR</sequence>
<comment type="similarity">
    <text evidence="3 11">Belongs to the cytochrome P450 family.</text>
</comment>
<keyword evidence="7 11" id="KW-0560">Oxidoreductase</keyword>
<accession>A0AAN8KCN9</accession>
<comment type="subcellular location">
    <subcellularLocation>
        <location evidence="2">Endoplasmic reticulum membrane</location>
        <topology evidence="2">Peripheral membrane protein</topology>
    </subcellularLocation>
    <subcellularLocation>
        <location evidence="1">Microsome membrane</location>
        <topology evidence="1">Peripheral membrane protein</topology>
    </subcellularLocation>
</comment>
<evidence type="ECO:0000256" key="12">
    <source>
        <dbReference type="SAM" id="Phobius"/>
    </source>
</evidence>
<reference evidence="13 14" key="1">
    <citation type="submission" date="2024-01" db="EMBL/GenBank/DDBJ databases">
        <title>The genome of the rayed Mediterranean limpet Patella caerulea (Linnaeus, 1758).</title>
        <authorList>
            <person name="Anh-Thu Weber A."/>
            <person name="Halstead-Nussloch G."/>
        </authorList>
    </citation>
    <scope>NUCLEOTIDE SEQUENCE [LARGE SCALE GENOMIC DNA]</scope>
    <source>
        <strain evidence="13">AATW-2023a</strain>
        <tissue evidence="13">Whole specimen</tissue>
    </source>
</reference>
<evidence type="ECO:0000256" key="11">
    <source>
        <dbReference type="RuleBase" id="RU000461"/>
    </source>
</evidence>
<keyword evidence="12" id="KW-1133">Transmembrane helix</keyword>
<comment type="cofactor">
    <cofactor evidence="10">
        <name>heme</name>
        <dbReference type="ChEBI" id="CHEBI:30413"/>
    </cofactor>
</comment>
<dbReference type="InterPro" id="IPR017972">
    <property type="entry name" value="Cyt_P450_CS"/>
</dbReference>
<keyword evidence="12" id="KW-0472">Membrane</keyword>
<keyword evidence="6" id="KW-0256">Endoplasmic reticulum</keyword>
<evidence type="ECO:0000256" key="1">
    <source>
        <dbReference type="ARBA" id="ARBA00004174"/>
    </source>
</evidence>
<dbReference type="PROSITE" id="PS00086">
    <property type="entry name" value="CYTOCHROME_P450"/>
    <property type="match status" value="1"/>
</dbReference>
<evidence type="ECO:0000256" key="8">
    <source>
        <dbReference type="ARBA" id="ARBA00023004"/>
    </source>
</evidence>
<dbReference type="Proteomes" id="UP001347796">
    <property type="component" value="Unassembled WGS sequence"/>
</dbReference>
<keyword evidence="11" id="KW-0503">Monooxygenase</keyword>
<name>A0AAN8KCN9_PATCE</name>
<proteinExistence type="inferred from homology"/>
<evidence type="ECO:0000256" key="2">
    <source>
        <dbReference type="ARBA" id="ARBA00004406"/>
    </source>
</evidence>
<keyword evidence="8 10" id="KW-0408">Iron</keyword>
<dbReference type="Gene3D" id="1.10.630.10">
    <property type="entry name" value="Cytochrome P450"/>
    <property type="match status" value="1"/>
</dbReference>
<dbReference type="InterPro" id="IPR036396">
    <property type="entry name" value="Cyt_P450_sf"/>
</dbReference>
<keyword evidence="5 10" id="KW-0479">Metal-binding</keyword>
<gene>
    <name evidence="13" type="ORF">SNE40_004141</name>
</gene>
<dbReference type="GO" id="GO:0020037">
    <property type="term" value="F:heme binding"/>
    <property type="evidence" value="ECO:0007669"/>
    <property type="project" value="InterPro"/>
</dbReference>
<dbReference type="InterPro" id="IPR001128">
    <property type="entry name" value="Cyt_P450"/>
</dbReference>
<dbReference type="PRINTS" id="PR00463">
    <property type="entry name" value="EP450I"/>
</dbReference>
<evidence type="ECO:0000256" key="4">
    <source>
        <dbReference type="ARBA" id="ARBA00022617"/>
    </source>
</evidence>
<evidence type="ECO:0008006" key="15">
    <source>
        <dbReference type="Google" id="ProtNLM"/>
    </source>
</evidence>
<protein>
    <recommendedName>
        <fullName evidence="15">Cytochrome P450</fullName>
    </recommendedName>
</protein>
<dbReference type="GO" id="GO:0005506">
    <property type="term" value="F:iron ion binding"/>
    <property type="evidence" value="ECO:0007669"/>
    <property type="project" value="InterPro"/>
</dbReference>
<evidence type="ECO:0000256" key="10">
    <source>
        <dbReference type="PIRSR" id="PIRSR602401-1"/>
    </source>
</evidence>
<dbReference type="GO" id="GO:0008395">
    <property type="term" value="F:steroid hydroxylase activity"/>
    <property type="evidence" value="ECO:0007669"/>
    <property type="project" value="TreeGrafter"/>
</dbReference>
<evidence type="ECO:0000313" key="13">
    <source>
        <dbReference type="EMBL" id="KAK6192717.1"/>
    </source>
</evidence>
<evidence type="ECO:0000256" key="6">
    <source>
        <dbReference type="ARBA" id="ARBA00022848"/>
    </source>
</evidence>
<evidence type="ECO:0000256" key="7">
    <source>
        <dbReference type="ARBA" id="ARBA00023002"/>
    </source>
</evidence>
<dbReference type="InterPro" id="IPR002401">
    <property type="entry name" value="Cyt_P450_E_grp-I"/>
</dbReference>
<dbReference type="PANTHER" id="PTHR24302:SF15">
    <property type="entry name" value="FATTY-ACID PEROXYGENASE"/>
    <property type="match status" value="1"/>
</dbReference>
<feature type="transmembrane region" description="Helical" evidence="12">
    <location>
        <begin position="214"/>
        <end position="234"/>
    </location>
</feature>
<organism evidence="13 14">
    <name type="scientific">Patella caerulea</name>
    <name type="common">Rayed Mediterranean limpet</name>
    <dbReference type="NCBI Taxonomy" id="87958"/>
    <lineage>
        <taxon>Eukaryota</taxon>
        <taxon>Metazoa</taxon>
        <taxon>Spiralia</taxon>
        <taxon>Lophotrochozoa</taxon>
        <taxon>Mollusca</taxon>
        <taxon>Gastropoda</taxon>
        <taxon>Patellogastropoda</taxon>
        <taxon>Patelloidea</taxon>
        <taxon>Patellidae</taxon>
        <taxon>Patella</taxon>
    </lineage>
</organism>
<keyword evidence="14" id="KW-1185">Reference proteome</keyword>
<comment type="caution">
    <text evidence="13">The sequence shown here is derived from an EMBL/GenBank/DDBJ whole genome shotgun (WGS) entry which is preliminary data.</text>
</comment>
<feature type="binding site" description="axial binding residue" evidence="10">
    <location>
        <position position="447"/>
    </location>
    <ligand>
        <name>heme</name>
        <dbReference type="ChEBI" id="CHEBI:30413"/>
    </ligand>
    <ligandPart>
        <name>Fe</name>
        <dbReference type="ChEBI" id="CHEBI:18248"/>
    </ligandPart>
</feature>
<evidence type="ECO:0000256" key="3">
    <source>
        <dbReference type="ARBA" id="ARBA00010617"/>
    </source>
</evidence>
<keyword evidence="12" id="KW-0812">Transmembrane</keyword>